<dbReference type="EMBL" id="CAJOBB010000092">
    <property type="protein sequence ID" value="CAF3557380.1"/>
    <property type="molecule type" value="Genomic_DNA"/>
</dbReference>
<dbReference type="Pfam" id="PF00069">
    <property type="entry name" value="Pkinase"/>
    <property type="match status" value="1"/>
</dbReference>
<dbReference type="SUPFAM" id="SSF56112">
    <property type="entry name" value="Protein kinase-like (PK-like)"/>
    <property type="match status" value="1"/>
</dbReference>
<evidence type="ECO:0000256" key="1">
    <source>
        <dbReference type="ARBA" id="ARBA00022771"/>
    </source>
</evidence>
<organism evidence="6 8">
    <name type="scientific">Adineta steineri</name>
    <dbReference type="NCBI Taxonomy" id="433720"/>
    <lineage>
        <taxon>Eukaryota</taxon>
        <taxon>Metazoa</taxon>
        <taxon>Spiralia</taxon>
        <taxon>Gnathifera</taxon>
        <taxon>Rotifera</taxon>
        <taxon>Eurotatoria</taxon>
        <taxon>Bdelloidea</taxon>
        <taxon>Adinetida</taxon>
        <taxon>Adinetidae</taxon>
        <taxon>Adineta</taxon>
    </lineage>
</organism>
<dbReference type="InterPro" id="IPR029063">
    <property type="entry name" value="SAM-dependent_MTases_sf"/>
</dbReference>
<dbReference type="PANTHER" id="PTHR44329">
    <property type="entry name" value="SERINE/THREONINE-PROTEIN KINASE TNNI3K-RELATED"/>
    <property type="match status" value="1"/>
</dbReference>
<evidence type="ECO:0000313" key="8">
    <source>
        <dbReference type="Proteomes" id="UP000663860"/>
    </source>
</evidence>
<dbReference type="Pfam" id="PF01135">
    <property type="entry name" value="PCMT"/>
    <property type="match status" value="1"/>
</dbReference>
<evidence type="ECO:0000313" key="7">
    <source>
        <dbReference type="EMBL" id="CAF3557380.1"/>
    </source>
</evidence>
<gene>
    <name evidence="6" type="ORF">IZO911_LOCUS1460</name>
    <name evidence="7" type="ORF">KXQ929_LOCUS2961</name>
</gene>
<dbReference type="Gene3D" id="3.30.40.10">
    <property type="entry name" value="Zinc/RING finger domain, C3HC4 (zinc finger)"/>
    <property type="match status" value="1"/>
</dbReference>
<dbReference type="InterPro" id="IPR000719">
    <property type="entry name" value="Prot_kinase_dom"/>
</dbReference>
<dbReference type="PROSITE" id="PS00108">
    <property type="entry name" value="PROTEIN_KINASE_ST"/>
    <property type="match status" value="1"/>
</dbReference>
<evidence type="ECO:0000259" key="5">
    <source>
        <dbReference type="PROSITE" id="PS50089"/>
    </source>
</evidence>
<dbReference type="InterPro" id="IPR011009">
    <property type="entry name" value="Kinase-like_dom_sf"/>
</dbReference>
<name>A0A813MD72_9BILA</name>
<keyword evidence="2" id="KW-0862">Zinc</keyword>
<dbReference type="PROSITE" id="PS50011">
    <property type="entry name" value="PROTEIN_KINASE_DOM"/>
    <property type="match status" value="1"/>
</dbReference>
<dbReference type="Proteomes" id="UP000663860">
    <property type="component" value="Unassembled WGS sequence"/>
</dbReference>
<feature type="domain" description="Protein kinase" evidence="4">
    <location>
        <begin position="85"/>
        <end position="339"/>
    </location>
</feature>
<comment type="caution">
    <text evidence="6">The sequence shown here is derived from an EMBL/GenBank/DDBJ whole genome shotgun (WGS) entry which is preliminary data.</text>
</comment>
<keyword evidence="1 3" id="KW-0479">Metal-binding</keyword>
<dbReference type="GO" id="GO:0005524">
    <property type="term" value="F:ATP binding"/>
    <property type="evidence" value="ECO:0007669"/>
    <property type="project" value="InterPro"/>
</dbReference>
<dbReference type="PROSITE" id="PS50089">
    <property type="entry name" value="ZF_RING_2"/>
    <property type="match status" value="1"/>
</dbReference>
<dbReference type="Gene3D" id="3.40.50.150">
    <property type="entry name" value="Vaccinia Virus protein VP39"/>
    <property type="match status" value="1"/>
</dbReference>
<evidence type="ECO:0000256" key="3">
    <source>
        <dbReference type="PROSITE-ProRule" id="PRU00175"/>
    </source>
</evidence>
<proteinExistence type="predicted"/>
<dbReference type="AlphaFoldDB" id="A0A813MD72"/>
<dbReference type="Gene3D" id="1.10.510.10">
    <property type="entry name" value="Transferase(Phosphotransferase) domain 1"/>
    <property type="match status" value="1"/>
</dbReference>
<keyword evidence="1 3" id="KW-0863">Zinc-finger</keyword>
<dbReference type="GO" id="GO:0004674">
    <property type="term" value="F:protein serine/threonine kinase activity"/>
    <property type="evidence" value="ECO:0007669"/>
    <property type="project" value="TreeGrafter"/>
</dbReference>
<dbReference type="SUPFAM" id="SSF57850">
    <property type="entry name" value="RING/U-box"/>
    <property type="match status" value="1"/>
</dbReference>
<sequence length="635" mass="71961">MDRIQCPICLENFSNEKKPTIICSNGHSMCQGCFDNIKSSTNPECSICRTDLLTMPIINRDILGLIDAVYETMATIPVIKAEELIIESKPFGYGGSADVFRAQWNRQTVVIKRLRTGTTDPKQLSQLKGEISMHVGLRHPCIIPLFGYTSNGNGKEIVMEYAERGSLNQNWQNVDKTQLINWALDIIDGLQYLHSRKISHRDLKPENILIAQDNRAKLSDFGMARVLATIQHNTSGSGTPKYTAPELFDADMKYGPEVDIYSLSMILYEMFSGKVAFENLSPHQLLVAISVHQKRPTFESTFPKKLQNTIERGWSHEAKDRCKLNDFLQVLLEMKNPSISLLNNQIPSMGETIRVSMFEQADNTQMKLLDYSPIIEMKWATQNEQTKLFSETMIKDMRQSSSFAKIFSDTIINAMLQVPKHLFVDMDIYKKSIKIDDTNECLKAIYKPSGALRVSETQNMSSTEITCAQLSFIPMNSGDRVLFLGAKGGYIQTIAAQIVGFQGQVWICSQDDQGLKHVENVLKNHVPPILRQTIKCVLVKNIQNVNEIKKELEKHCKSIEQYFNTIHVCGAISQDSLEYFQEFLKVEGEILAPINIDEKTQKFTILHKTRNDISGQITLNKRILNDWGIIFGAVL</sequence>
<dbReference type="InterPro" id="IPR008271">
    <property type="entry name" value="Ser/Thr_kinase_AS"/>
</dbReference>
<dbReference type="EMBL" id="CAJNOE010000006">
    <property type="protein sequence ID" value="CAF0717854.1"/>
    <property type="molecule type" value="Genomic_DNA"/>
</dbReference>
<dbReference type="InterPro" id="IPR001841">
    <property type="entry name" value="Znf_RING"/>
</dbReference>
<feature type="domain" description="RING-type" evidence="5">
    <location>
        <begin position="6"/>
        <end position="49"/>
    </location>
</feature>
<dbReference type="Proteomes" id="UP000663868">
    <property type="component" value="Unassembled WGS sequence"/>
</dbReference>
<dbReference type="GO" id="GO:0008270">
    <property type="term" value="F:zinc ion binding"/>
    <property type="evidence" value="ECO:0007669"/>
    <property type="project" value="UniProtKB-KW"/>
</dbReference>
<evidence type="ECO:0000259" key="4">
    <source>
        <dbReference type="PROSITE" id="PS50011"/>
    </source>
</evidence>
<evidence type="ECO:0000313" key="6">
    <source>
        <dbReference type="EMBL" id="CAF0717854.1"/>
    </source>
</evidence>
<reference evidence="6" key="1">
    <citation type="submission" date="2021-02" db="EMBL/GenBank/DDBJ databases">
        <authorList>
            <person name="Nowell W R."/>
        </authorList>
    </citation>
    <scope>NUCLEOTIDE SEQUENCE</scope>
</reference>
<evidence type="ECO:0000256" key="2">
    <source>
        <dbReference type="ARBA" id="ARBA00022833"/>
    </source>
</evidence>
<dbReference type="Gene3D" id="3.30.200.20">
    <property type="entry name" value="Phosphorylase Kinase, domain 1"/>
    <property type="match status" value="1"/>
</dbReference>
<dbReference type="SMART" id="SM00220">
    <property type="entry name" value="S_TKc"/>
    <property type="match status" value="1"/>
</dbReference>
<dbReference type="InterPro" id="IPR013083">
    <property type="entry name" value="Znf_RING/FYVE/PHD"/>
</dbReference>
<dbReference type="InterPro" id="IPR051681">
    <property type="entry name" value="Ser/Thr_Kinases-Pseudokinases"/>
</dbReference>
<accession>A0A813MD72</accession>
<protein>
    <submittedName>
        <fullName evidence="6">Uncharacterized protein</fullName>
    </submittedName>
</protein>